<feature type="binding site" evidence="3">
    <location>
        <position position="176"/>
    </location>
    <ligand>
        <name>Cu cation</name>
        <dbReference type="ChEBI" id="CHEBI:23378"/>
    </ligand>
</feature>
<evidence type="ECO:0000256" key="3">
    <source>
        <dbReference type="PIRSR" id="PIRSR603782-1"/>
    </source>
</evidence>
<protein>
    <submittedName>
        <fullName evidence="6">SCO family protein</fullName>
    </submittedName>
</protein>
<feature type="binding site" evidence="3">
    <location>
        <position position="82"/>
    </location>
    <ligand>
        <name>Cu cation</name>
        <dbReference type="ChEBI" id="CHEBI:23378"/>
    </ligand>
</feature>
<dbReference type="Gene3D" id="3.40.30.10">
    <property type="entry name" value="Glutaredoxin"/>
    <property type="match status" value="1"/>
</dbReference>
<keyword evidence="4" id="KW-1015">Disulfide bond</keyword>
<dbReference type="PANTHER" id="PTHR12151:SF25">
    <property type="entry name" value="LINALOOL DEHYDRATASE_ISOMERASE DOMAIN-CONTAINING PROTEIN"/>
    <property type="match status" value="1"/>
</dbReference>
<dbReference type="Pfam" id="PF02630">
    <property type="entry name" value="SCO1-SenC"/>
    <property type="match status" value="1"/>
</dbReference>
<dbReference type="PROSITE" id="PS51352">
    <property type="entry name" value="THIOREDOXIN_2"/>
    <property type="match status" value="1"/>
</dbReference>
<dbReference type="GO" id="GO:0046872">
    <property type="term" value="F:metal ion binding"/>
    <property type="evidence" value="ECO:0007669"/>
    <property type="project" value="UniProtKB-KW"/>
</dbReference>
<evidence type="ECO:0000256" key="4">
    <source>
        <dbReference type="PIRSR" id="PIRSR603782-2"/>
    </source>
</evidence>
<accession>A0A7Z0QS26</accession>
<organism evidence="6 7">
    <name type="scientific">Luteimonas deserti</name>
    <dbReference type="NCBI Taxonomy" id="2752306"/>
    <lineage>
        <taxon>Bacteria</taxon>
        <taxon>Pseudomonadati</taxon>
        <taxon>Pseudomonadota</taxon>
        <taxon>Gammaproteobacteria</taxon>
        <taxon>Lysobacterales</taxon>
        <taxon>Lysobacteraceae</taxon>
        <taxon>Luteimonas</taxon>
    </lineage>
</organism>
<evidence type="ECO:0000256" key="1">
    <source>
        <dbReference type="ARBA" id="ARBA00010996"/>
    </source>
</evidence>
<name>A0A7Z0QS26_9GAMM</name>
<dbReference type="CDD" id="cd02968">
    <property type="entry name" value="SCO"/>
    <property type="match status" value="1"/>
</dbReference>
<dbReference type="InterPro" id="IPR003782">
    <property type="entry name" value="SCO1/SenC"/>
</dbReference>
<keyword evidence="7" id="KW-1185">Reference proteome</keyword>
<dbReference type="Proteomes" id="UP000589896">
    <property type="component" value="Unassembled WGS sequence"/>
</dbReference>
<feature type="binding site" evidence="3">
    <location>
        <position position="86"/>
    </location>
    <ligand>
        <name>Cu cation</name>
        <dbReference type="ChEBI" id="CHEBI:23378"/>
    </ligand>
</feature>
<dbReference type="RefSeq" id="WP_180546029.1">
    <property type="nucleotide sequence ID" value="NZ_JACCJZ010000020.1"/>
</dbReference>
<reference evidence="6 7" key="1">
    <citation type="submission" date="2020-07" db="EMBL/GenBank/DDBJ databases">
        <title>isolation of Luteimonas sp. SJ-16.</title>
        <authorList>
            <person name="Huang X.-X."/>
            <person name="Xu L."/>
            <person name="Sun J.-Q."/>
        </authorList>
    </citation>
    <scope>NUCLEOTIDE SEQUENCE [LARGE SCALE GENOMIC DNA]</scope>
    <source>
        <strain evidence="6 7">SJ-16</strain>
    </source>
</reference>
<dbReference type="InterPro" id="IPR036249">
    <property type="entry name" value="Thioredoxin-like_sf"/>
</dbReference>
<dbReference type="SUPFAM" id="SSF52833">
    <property type="entry name" value="Thioredoxin-like"/>
    <property type="match status" value="1"/>
</dbReference>
<evidence type="ECO:0000259" key="5">
    <source>
        <dbReference type="PROSITE" id="PS51352"/>
    </source>
</evidence>
<dbReference type="PANTHER" id="PTHR12151">
    <property type="entry name" value="ELECTRON TRANSPORT PROTIN SCO1/SENC FAMILY MEMBER"/>
    <property type="match status" value="1"/>
</dbReference>
<evidence type="ECO:0000313" key="7">
    <source>
        <dbReference type="Proteomes" id="UP000589896"/>
    </source>
</evidence>
<sequence>MFNRTTLVILCIALAGGVGLLAAQRVFVGAPVTAPSGLEVVQLYPQPRPIPGFALQQSDGTQLLPGELAGHWTLVFIGFTHCPDVCPMTLTHLAQAQRQWETLPEATRPRVLFVSVDPERDTPDRLGDYAHAFHRDTLAATADVPTLEAFARSLSMVFAKVPLEADAPDGAYTIDHSASLAVLDPQGRVAGVVSGSVLNAETPRPDAIAADLSRLTAETRP</sequence>
<keyword evidence="2 3" id="KW-0186">Copper</keyword>
<comment type="caution">
    <text evidence="6">The sequence shown here is derived from an EMBL/GenBank/DDBJ whole genome shotgun (WGS) entry which is preliminary data.</text>
</comment>
<keyword evidence="3" id="KW-0479">Metal-binding</keyword>
<evidence type="ECO:0000256" key="2">
    <source>
        <dbReference type="ARBA" id="ARBA00023008"/>
    </source>
</evidence>
<comment type="similarity">
    <text evidence="1">Belongs to the SCO1/2 family.</text>
</comment>
<proteinExistence type="inferred from homology"/>
<dbReference type="EMBL" id="JACCJZ010000020">
    <property type="protein sequence ID" value="NYZ63834.1"/>
    <property type="molecule type" value="Genomic_DNA"/>
</dbReference>
<gene>
    <name evidence="6" type="ORF">H0E82_13860</name>
</gene>
<evidence type="ECO:0000313" key="6">
    <source>
        <dbReference type="EMBL" id="NYZ63834.1"/>
    </source>
</evidence>
<dbReference type="AlphaFoldDB" id="A0A7Z0QS26"/>
<dbReference type="InterPro" id="IPR013766">
    <property type="entry name" value="Thioredoxin_domain"/>
</dbReference>
<feature type="domain" description="Thioredoxin" evidence="5">
    <location>
        <begin position="44"/>
        <end position="213"/>
    </location>
</feature>
<feature type="disulfide bond" description="Redox-active" evidence="4">
    <location>
        <begin position="82"/>
        <end position="86"/>
    </location>
</feature>